<keyword evidence="5" id="KW-0496">Mitochondrion</keyword>
<reference evidence="8 9" key="1">
    <citation type="submission" date="2016-08" db="EMBL/GenBank/DDBJ databases">
        <authorList>
            <consortium name="Lentinula edodes genome sequencing consortium"/>
            <person name="Sakamoto Y."/>
            <person name="Nakade K."/>
            <person name="Sato S."/>
            <person name="Yoshida Y."/>
            <person name="Miyazaki K."/>
            <person name="Natsume S."/>
            <person name="Konno N."/>
        </authorList>
    </citation>
    <scope>NUCLEOTIDE SEQUENCE [LARGE SCALE GENOMIC DNA]</scope>
    <source>
        <strain evidence="8 9">NBRC 111202</strain>
    </source>
</reference>
<evidence type="ECO:0000256" key="6">
    <source>
        <dbReference type="ARBA" id="ARBA00023136"/>
    </source>
</evidence>
<sequence length="289" mass="32047">MSSSKEDLRVSIETMSDWSHIKANCAQAAKTSLAKELVLAGLSESSALSQHLDQPNLRVNGQSFDERVEDDIEPFDEALDRHVWSLHDQRLGLHKTIATSRRTEPWKIEKTLLGSLEQNHKLDGLESEFNDSQENLTMDIDGIEDLQPEVEDALLQTTAWAQELSQSIPNQTERTAPNCATECTEIKITLEATIAVPSSPSIPMSLASRSALRLNNVAQRVPQLSRHLHFKNINGGLQSIVAPGHVHEGGHLPFSYRRKPAFFGKFAAFCTAGFTIPFAAVLYKRAPQV</sequence>
<comment type="pathway">
    <text evidence="2">Energy metabolism; oxidative phosphorylation.</text>
</comment>
<keyword evidence="9" id="KW-1185">Reference proteome</keyword>
<keyword evidence="7" id="KW-1133">Transmembrane helix</keyword>
<dbReference type="InterPro" id="IPR004202">
    <property type="entry name" value="COX7C/Cox8"/>
</dbReference>
<comment type="caution">
    <text evidence="8">The sequence shown here is derived from an EMBL/GenBank/DDBJ whole genome shotgun (WGS) entry which is preliminary data.</text>
</comment>
<dbReference type="InterPro" id="IPR036636">
    <property type="entry name" value="COX7C/Cox8_sf"/>
</dbReference>
<keyword evidence="7" id="KW-0812">Transmembrane</keyword>
<name>A0A1Q3EJX4_LENED</name>
<evidence type="ECO:0000256" key="3">
    <source>
        <dbReference type="ARBA" id="ARBA00010514"/>
    </source>
</evidence>
<dbReference type="GO" id="GO:0006123">
    <property type="term" value="P:mitochondrial electron transport, cytochrome c to oxygen"/>
    <property type="evidence" value="ECO:0007669"/>
    <property type="project" value="InterPro"/>
</dbReference>
<dbReference type="EMBL" id="BDGU01000462">
    <property type="protein sequence ID" value="GAW07502.1"/>
    <property type="molecule type" value="Genomic_DNA"/>
</dbReference>
<evidence type="ECO:0000256" key="4">
    <source>
        <dbReference type="ARBA" id="ARBA00022792"/>
    </source>
</evidence>
<reference evidence="8 9" key="2">
    <citation type="submission" date="2017-02" db="EMBL/GenBank/DDBJ databases">
        <title>A genome survey and senescence transcriptome analysis in Lentinula edodes.</title>
        <authorList>
            <person name="Sakamoto Y."/>
            <person name="Nakade K."/>
            <person name="Sato S."/>
            <person name="Yoshida Y."/>
            <person name="Miyazaki K."/>
            <person name="Natsume S."/>
            <person name="Konno N."/>
        </authorList>
    </citation>
    <scope>NUCLEOTIDE SEQUENCE [LARGE SCALE GENOMIC DNA]</scope>
    <source>
        <strain evidence="8 9">NBRC 111202</strain>
    </source>
</reference>
<organism evidence="8 9">
    <name type="scientific">Lentinula edodes</name>
    <name type="common">Shiitake mushroom</name>
    <name type="synonym">Lentinus edodes</name>
    <dbReference type="NCBI Taxonomy" id="5353"/>
    <lineage>
        <taxon>Eukaryota</taxon>
        <taxon>Fungi</taxon>
        <taxon>Dikarya</taxon>
        <taxon>Basidiomycota</taxon>
        <taxon>Agaricomycotina</taxon>
        <taxon>Agaricomycetes</taxon>
        <taxon>Agaricomycetidae</taxon>
        <taxon>Agaricales</taxon>
        <taxon>Marasmiineae</taxon>
        <taxon>Omphalotaceae</taxon>
        <taxon>Lentinula</taxon>
    </lineage>
</organism>
<dbReference type="GO" id="GO:0000070">
    <property type="term" value="P:mitotic sister chromatid segregation"/>
    <property type="evidence" value="ECO:0007669"/>
    <property type="project" value="InterPro"/>
</dbReference>
<comment type="subcellular location">
    <subcellularLocation>
        <location evidence="1">Mitochondrion inner membrane</location>
        <topology evidence="1">Single-pass membrane protein</topology>
    </subcellularLocation>
</comment>
<dbReference type="AlphaFoldDB" id="A0A1Q3EJX4"/>
<dbReference type="GO" id="GO:0000776">
    <property type="term" value="C:kinetochore"/>
    <property type="evidence" value="ECO:0007669"/>
    <property type="project" value="InterPro"/>
</dbReference>
<gene>
    <name evidence="8" type="ORF">LENED_009498</name>
</gene>
<keyword evidence="6 7" id="KW-0472">Membrane</keyword>
<evidence type="ECO:0000256" key="5">
    <source>
        <dbReference type="ARBA" id="ARBA00023128"/>
    </source>
</evidence>
<evidence type="ECO:0000313" key="8">
    <source>
        <dbReference type="EMBL" id="GAW07502.1"/>
    </source>
</evidence>
<dbReference type="Proteomes" id="UP000188533">
    <property type="component" value="Unassembled WGS sequence"/>
</dbReference>
<dbReference type="Gene3D" id="4.10.49.10">
    <property type="entry name" value="Cytochrome c oxidase subunit VIIc"/>
    <property type="match status" value="1"/>
</dbReference>
<dbReference type="GO" id="GO:0005743">
    <property type="term" value="C:mitochondrial inner membrane"/>
    <property type="evidence" value="ECO:0007669"/>
    <property type="project" value="UniProtKB-SubCell"/>
</dbReference>
<evidence type="ECO:0000256" key="2">
    <source>
        <dbReference type="ARBA" id="ARBA00004673"/>
    </source>
</evidence>
<dbReference type="Pfam" id="PF08641">
    <property type="entry name" value="Mis14"/>
    <property type="match status" value="1"/>
</dbReference>
<dbReference type="GO" id="GO:0045277">
    <property type="term" value="C:respiratory chain complex IV"/>
    <property type="evidence" value="ECO:0007669"/>
    <property type="project" value="InterPro"/>
</dbReference>
<comment type="similarity">
    <text evidence="3">Belongs to the cytochrome c oxidase VIIc family.</text>
</comment>
<dbReference type="Pfam" id="PF02935">
    <property type="entry name" value="COX7C"/>
    <property type="match status" value="1"/>
</dbReference>
<protein>
    <submittedName>
        <fullName evidence="8">Uncharacterized protein</fullName>
    </submittedName>
</protein>
<evidence type="ECO:0000313" key="9">
    <source>
        <dbReference type="Proteomes" id="UP000188533"/>
    </source>
</evidence>
<evidence type="ECO:0000256" key="1">
    <source>
        <dbReference type="ARBA" id="ARBA00004434"/>
    </source>
</evidence>
<keyword evidence="4" id="KW-0999">Mitochondrion inner membrane</keyword>
<dbReference type="UniPathway" id="UPA00705"/>
<proteinExistence type="inferred from homology"/>
<accession>A0A1Q3EJX4</accession>
<dbReference type="InterPro" id="IPR013950">
    <property type="entry name" value="Mis14/Nsl1"/>
</dbReference>
<feature type="transmembrane region" description="Helical" evidence="7">
    <location>
        <begin position="262"/>
        <end position="283"/>
    </location>
</feature>
<evidence type="ECO:0000256" key="7">
    <source>
        <dbReference type="SAM" id="Phobius"/>
    </source>
</evidence>